<dbReference type="GO" id="GO:0006397">
    <property type="term" value="P:mRNA processing"/>
    <property type="evidence" value="ECO:0007669"/>
    <property type="project" value="UniProtKB-KW"/>
</dbReference>
<dbReference type="Pfam" id="PF23726">
    <property type="entry name" value="Beta-prop_RSE1_2nd"/>
    <property type="match status" value="1"/>
</dbReference>
<keyword evidence="2" id="KW-0507">mRNA processing</keyword>
<evidence type="ECO:0000259" key="8">
    <source>
        <dbReference type="Pfam" id="PF03178"/>
    </source>
</evidence>
<keyword evidence="3" id="KW-0694">RNA-binding</keyword>
<evidence type="ECO:0000259" key="10">
    <source>
        <dbReference type="Pfam" id="PF23726"/>
    </source>
</evidence>
<keyword evidence="4" id="KW-0539">Nucleus</keyword>
<dbReference type="GO" id="GO:0003723">
    <property type="term" value="F:RNA binding"/>
    <property type="evidence" value="ECO:0007669"/>
    <property type="project" value="UniProtKB-KW"/>
</dbReference>
<evidence type="ECO:0000256" key="1">
    <source>
        <dbReference type="ARBA" id="ARBA00004123"/>
    </source>
</evidence>
<evidence type="ECO:0000313" key="11">
    <source>
        <dbReference type="EMBL" id="ESQ43385.1"/>
    </source>
</evidence>
<evidence type="ECO:0000313" key="12">
    <source>
        <dbReference type="Proteomes" id="UP000030689"/>
    </source>
</evidence>
<evidence type="ECO:0000256" key="7">
    <source>
        <dbReference type="ARBA" id="ARBA00075495"/>
    </source>
</evidence>
<dbReference type="STRING" id="72664.V4KZI2"/>
<feature type="domain" description="RSE1/DDB1/CPSF1 second beta-propeller" evidence="10">
    <location>
        <begin position="565"/>
        <end position="1006"/>
    </location>
</feature>
<dbReference type="OrthoDB" id="6109at2759"/>
<comment type="subcellular location">
    <subcellularLocation>
        <location evidence="1">Nucleus</location>
    </subcellularLocation>
</comment>
<dbReference type="FunFam" id="2.130.10.10:FF:000402">
    <property type="entry name" value="Cleavage and polyadenylation specificity factor subunit 1"/>
    <property type="match status" value="1"/>
</dbReference>
<dbReference type="EMBL" id="KI517464">
    <property type="protein sequence ID" value="ESQ43385.1"/>
    <property type="molecule type" value="Genomic_DNA"/>
</dbReference>
<dbReference type="FunFam" id="2.130.10.10:FF:000437">
    <property type="entry name" value="cleavage and polyadenylation specificity factor subunit 1"/>
    <property type="match status" value="1"/>
</dbReference>
<dbReference type="InterPro" id="IPR058543">
    <property type="entry name" value="Beta-prop_RSE1/DDB1/CPSF1_2nd"/>
</dbReference>
<comment type="function">
    <text evidence="6">CPSF plays a key role in pre-mRNA 3'-end formation, recognizing the AAUAAA signal sequence and interacting with poly(A)polymerase and other factors to bring about cleavage and poly(A) addition. This subunit is involved in the RNA recognition step of the polyadenylation reaction.</text>
</comment>
<dbReference type="InterPro" id="IPR004871">
    <property type="entry name" value="RSE1/DDB1/CPSF1_C"/>
</dbReference>
<accession>V4KZI2</accession>
<reference evidence="11 12" key="1">
    <citation type="journal article" date="2013" name="Front. Plant Sci.">
        <title>The Reference Genome of the Halophytic Plant Eutrema salsugineum.</title>
        <authorList>
            <person name="Yang R."/>
            <person name="Jarvis D.E."/>
            <person name="Chen H."/>
            <person name="Beilstein M.A."/>
            <person name="Grimwood J."/>
            <person name="Jenkins J."/>
            <person name="Shu S."/>
            <person name="Prochnik S."/>
            <person name="Xin M."/>
            <person name="Ma C."/>
            <person name="Schmutz J."/>
            <person name="Wing R.A."/>
            <person name="Mitchell-Olds T."/>
            <person name="Schumaker K.S."/>
            <person name="Wang X."/>
        </authorList>
    </citation>
    <scope>NUCLEOTIDE SEQUENCE [LARGE SCALE GENOMIC DNA]</scope>
</reference>
<dbReference type="eggNOG" id="KOG1896">
    <property type="taxonomic scope" value="Eukaryota"/>
</dbReference>
<dbReference type="GO" id="GO:0005634">
    <property type="term" value="C:nucleus"/>
    <property type="evidence" value="ECO:0007669"/>
    <property type="project" value="UniProtKB-SubCell"/>
</dbReference>
<evidence type="ECO:0000256" key="2">
    <source>
        <dbReference type="ARBA" id="ARBA00022664"/>
    </source>
</evidence>
<gene>
    <name evidence="11" type="ORF">EUTSA_v10012441mg</name>
</gene>
<comment type="similarity">
    <text evidence="5">Belongs to the CPSF1 family.</text>
</comment>
<protein>
    <recommendedName>
        <fullName evidence="7">Cleavage and polyadenylation specificity factor 160 kDa subunit</fullName>
    </recommendedName>
</protein>
<dbReference type="Gramene" id="ESQ43385">
    <property type="protein sequence ID" value="ESQ43385"/>
    <property type="gene ID" value="EUTSA_v10012441mg"/>
</dbReference>
<evidence type="ECO:0000256" key="3">
    <source>
        <dbReference type="ARBA" id="ARBA00022884"/>
    </source>
</evidence>
<dbReference type="Pfam" id="PF10433">
    <property type="entry name" value="Beta-prop_RSE1_1st"/>
    <property type="match status" value="1"/>
</dbReference>
<dbReference type="KEGG" id="eus:EUTSA_v10012441mg"/>
<dbReference type="Gene3D" id="2.130.10.10">
    <property type="entry name" value="YVTN repeat-like/Quinoprotein amine dehydrogenase"/>
    <property type="match status" value="2"/>
</dbReference>
<dbReference type="InterPro" id="IPR018846">
    <property type="entry name" value="Beta-prop_RSE1/DDB1/CPSF1_1st"/>
</dbReference>
<organism evidence="11 12">
    <name type="scientific">Eutrema salsugineum</name>
    <name type="common">Saltwater cress</name>
    <name type="synonym">Sisymbrium salsugineum</name>
    <dbReference type="NCBI Taxonomy" id="72664"/>
    <lineage>
        <taxon>Eukaryota</taxon>
        <taxon>Viridiplantae</taxon>
        <taxon>Streptophyta</taxon>
        <taxon>Embryophyta</taxon>
        <taxon>Tracheophyta</taxon>
        <taxon>Spermatophyta</taxon>
        <taxon>Magnoliopsida</taxon>
        <taxon>eudicotyledons</taxon>
        <taxon>Gunneridae</taxon>
        <taxon>Pentapetalae</taxon>
        <taxon>rosids</taxon>
        <taxon>malvids</taxon>
        <taxon>Brassicales</taxon>
        <taxon>Brassicaceae</taxon>
        <taxon>Eutremeae</taxon>
        <taxon>Eutrema</taxon>
    </lineage>
</organism>
<evidence type="ECO:0000256" key="5">
    <source>
        <dbReference type="ARBA" id="ARBA00038446"/>
    </source>
</evidence>
<dbReference type="PANTHER" id="PTHR10644">
    <property type="entry name" value="DNA REPAIR/RNA PROCESSING CPSF FAMILY"/>
    <property type="match status" value="1"/>
</dbReference>
<dbReference type="Pfam" id="PF03178">
    <property type="entry name" value="CPSF_A"/>
    <property type="match status" value="1"/>
</dbReference>
<evidence type="ECO:0000256" key="6">
    <source>
        <dbReference type="ARBA" id="ARBA00055487"/>
    </source>
</evidence>
<feature type="domain" description="RSE1/DDB1/CPSF1 C-terminal" evidence="8">
    <location>
        <begin position="1086"/>
        <end position="1410"/>
    </location>
</feature>
<evidence type="ECO:0000256" key="4">
    <source>
        <dbReference type="ARBA" id="ARBA00023242"/>
    </source>
</evidence>
<dbReference type="Proteomes" id="UP000030689">
    <property type="component" value="Unassembled WGS sequence"/>
</dbReference>
<feature type="domain" description="RSE1/DDB1/CPSF1 first beta-propeller" evidence="9">
    <location>
        <begin position="103"/>
        <end position="442"/>
    </location>
</feature>
<evidence type="ECO:0000259" key="9">
    <source>
        <dbReference type="Pfam" id="PF10433"/>
    </source>
</evidence>
<proteinExistence type="inferred from homology"/>
<sequence>MSFAAFKMMHWPTGVENCASGYITHSISDTTTQQIPIVSGDDLEAEWPAPKRGIGAVPNVVITAGNILEVYVVRVQEEVNTSQEPRNPKLVRRGGVMEGVSGVSLELVCHYRLHGNVESLAVLPMGGGNSSKGRDSIVLTFRDAKISVLEFDDSIHGLRMNSMHCFEGPDWLHLKRGRESFARGPLVKVDPQGRCGGVLVYGLQMIILKASQAGFGLVGDDDPFSSGGTVSARVESSYIINLRDLEMKHVKDFVFLHGYIEPVIVILQEEEHTWAGRVSWKHHTCMLSALSINTTLKQHPVIWSAINLPHDAYKLLAVPSPIGGVLVLCANTIHYHSQSSSCALALNSYASSADSSQELPASNFSVELDAAHGTWISNDVALLSTKSGELLLLTLIYDGRAVQRLDLAKSKASVLASDITSVGNSLFFLGSRLGDSLLVQFSCRTGPAATLPMLRDEDEDIEGEGHQAKRLRISSDAFQDTIGNEELSLFGSTPNNSDSAQKSFSFAVRDSLVNVGPVKDFAYGLRINADANATGISKQSNYELVCCSGHGKNGALCVLRQSIRPEMITEVELPGCQGIWTVYHKSSRGHNVDSSKMAVDEDEYHAYLIISLEARTMVLETADLLTEVTESVDYYVQGRTIAAGNLFGRRRVIQVFEHGARILDGTFMNQELIFGAPNSESNPASESATVSTVSIADPYVLLRMTDDTIRLLVGDSSTCTVTVSSPSVLEGSKRKVSACTLYHDKGPEPWLRKASTDAWLSSGVGEAVDSADGGAHDQGDIYCVLCYESGALEIYDVPSFNCVFSVDKFSSGRSHLSDMPIHELEYELEKNSEDNASARNEDIKKTKVVELAMQRWSGHHTRPFLFAVLADGTILCYHAYLFEGVDGTKAENGVSLENPATINSSGSSKLRNLKFLRIPMDTSTREETSDGVAAQRITMFKNISGHQGFFLSGSRPGWGMLFRERLRFHSQLCDGSIVAFTVLHNVNCNHGFIYVTSQGILKICQLPSASIYDNYWPVQKIPLKATPHQVTYYAEKNLYPLIVSHPVSKPLNQVLSSLVDQEAGQQIDNHNLSSDDLQRTYTVEEFEIQILEPERSGGPWETKATIPMQTSEHALTVRVVTLLNASTSENETLLAVGTAYVQGEDVAARGRVLLFSFGRNGDNSQNLVTEVYSKELKGSISAVASIQGHLLISSGPKIILHKWNGTELNGVAFFDAPPLYVVSMNVVKSFILLCDVHKSIYFLQWKEPQLTLLAKDFGSLDCFASEFLIDGSTLSLAVSDEQKNVQVFYFAPKMSESWKGLKLLPRAEFHVGAHVTKFLRLQTVASSSTGDNKNRYALLFGTLDGSFGCIAPLDEVAFRRLQSLQKKLVDAVPHVAGLNPRSFRQFRSSGKARRPGPDNIIDCELLCHYEMLPLEEQLELAHQIGTTRAQIFTNLVELSVGTSFL</sequence>
<dbReference type="OMA" id="PMTKFKL"/>
<dbReference type="InterPro" id="IPR015943">
    <property type="entry name" value="WD40/YVTN_repeat-like_dom_sf"/>
</dbReference>
<name>V4KZI2_EUTSA</name>
<keyword evidence="12" id="KW-1185">Reference proteome</keyword>
<dbReference type="InterPro" id="IPR050358">
    <property type="entry name" value="RSE1/DDB1/CFT1"/>
</dbReference>